<comment type="subcellular location">
    <subcellularLocation>
        <location evidence="1">Cell outer membrane</location>
    </subcellularLocation>
</comment>
<dbReference type="InterPro" id="IPR036737">
    <property type="entry name" value="OmpA-like_sf"/>
</dbReference>
<dbReference type="GO" id="GO:0009279">
    <property type="term" value="C:cell outer membrane"/>
    <property type="evidence" value="ECO:0007669"/>
    <property type="project" value="UniProtKB-SubCell"/>
</dbReference>
<dbReference type="PANTHER" id="PTHR30329">
    <property type="entry name" value="STATOR ELEMENT OF FLAGELLAR MOTOR COMPLEX"/>
    <property type="match status" value="1"/>
</dbReference>
<feature type="domain" description="OmpA-like" evidence="5">
    <location>
        <begin position="438"/>
        <end position="556"/>
    </location>
</feature>
<organism evidence="6 7">
    <name type="scientific">Leminorella grimontii</name>
    <dbReference type="NCBI Taxonomy" id="82981"/>
    <lineage>
        <taxon>Bacteria</taxon>
        <taxon>Pseudomonadati</taxon>
        <taxon>Pseudomonadota</taxon>
        <taxon>Gammaproteobacteria</taxon>
        <taxon>Enterobacterales</taxon>
        <taxon>Budviciaceae</taxon>
        <taxon>Leminorella</taxon>
    </lineage>
</organism>
<keyword evidence="4" id="KW-1133">Transmembrane helix</keyword>
<gene>
    <name evidence="6" type="ORF">SOASR030_28700</name>
</gene>
<dbReference type="Gene3D" id="3.30.1330.60">
    <property type="entry name" value="OmpA-like domain"/>
    <property type="match status" value="1"/>
</dbReference>
<accession>A0AAV5N3T4</accession>
<dbReference type="RefSeq" id="WP_051155786.1">
    <property type="nucleotide sequence ID" value="NZ_BRLH01000008.1"/>
</dbReference>
<evidence type="ECO:0000256" key="2">
    <source>
        <dbReference type="ARBA" id="ARBA00023136"/>
    </source>
</evidence>
<dbReference type="CDD" id="cd07185">
    <property type="entry name" value="OmpA_C-like"/>
    <property type="match status" value="1"/>
</dbReference>
<keyword evidence="4" id="KW-0812">Transmembrane</keyword>
<evidence type="ECO:0000256" key="1">
    <source>
        <dbReference type="ARBA" id="ARBA00004442"/>
    </source>
</evidence>
<reference evidence="6" key="1">
    <citation type="submission" date="2022-06" db="EMBL/GenBank/DDBJ databases">
        <title>Draft genome sequences of Leminorella grimontii str. JCM5902.</title>
        <authorList>
            <person name="Wakabayashi Y."/>
            <person name="Kojima K."/>
        </authorList>
    </citation>
    <scope>NUCLEOTIDE SEQUENCE</scope>
    <source>
        <strain evidence="6">JCM 5902</strain>
    </source>
</reference>
<dbReference type="InterPro" id="IPR006664">
    <property type="entry name" value="OMP_bac"/>
</dbReference>
<dbReference type="AlphaFoldDB" id="A0AAV5N3T4"/>
<keyword evidence="2 3" id="KW-0472">Membrane</keyword>
<dbReference type="PROSITE" id="PS51123">
    <property type="entry name" value="OMPA_2"/>
    <property type="match status" value="1"/>
</dbReference>
<sequence>MGDYPWRVQLLYATCLCLALLLFFLPLPAGWVVIGCVLTLLVSGYKGWRTHRYAKQVKHVSPWLDSLEERLEALPERLRRRLPVILVTGDATADYFPNGETDRIAVTGKGIWIAVPAMGELALTADALSGRWPETAGRIGVMFTLSPEHHTTAAALLGYLQTFRQSWADASRTSGYRLPSYLAVNAELGAPSVEPQWFWWTEQEDIRLLDNAHTELEAWRHQGEGQQSCQRESLAVMLKTLRRWLNENVLEPLSDKRLPVPPWTPGAVACLNASSGGSAGGEESLWRSHLGKLTTLALPLAENASSFSLPEPLVSNMPVSCPMAPKKRALCHALTFTALFAAVALCSSAYNNVGLLESLGRDLSAYHRIPMESYDDKLESLKVLKADRALLDKYYREGEPERLGVGLYAGARMIPPLDVAIMAYRPRPPPPPPQIVVEAPKVVRLDSMSLFDTGKATLKPDSTKVLVDALINVKAKPGWLILIAGHTDVTGDAERNQALSLARAEAVRDWMIETSDINKTCFAIQGYGATKPIADNATAEGRAANRRVEISLVPDASACRSTSEPQISQKN</sequence>
<dbReference type="SUPFAM" id="SSF103088">
    <property type="entry name" value="OmpA-like"/>
    <property type="match status" value="1"/>
</dbReference>
<dbReference type="InterPro" id="IPR006665">
    <property type="entry name" value="OmpA-like"/>
</dbReference>
<evidence type="ECO:0000313" key="6">
    <source>
        <dbReference type="EMBL" id="GKX56758.1"/>
    </source>
</evidence>
<evidence type="ECO:0000256" key="4">
    <source>
        <dbReference type="SAM" id="Phobius"/>
    </source>
</evidence>
<evidence type="ECO:0000313" key="7">
    <source>
        <dbReference type="Proteomes" id="UP001058124"/>
    </source>
</evidence>
<dbReference type="Pfam" id="PF00691">
    <property type="entry name" value="OmpA"/>
    <property type="match status" value="1"/>
</dbReference>
<dbReference type="Proteomes" id="UP001058124">
    <property type="component" value="Unassembled WGS sequence"/>
</dbReference>
<evidence type="ECO:0000256" key="3">
    <source>
        <dbReference type="PROSITE-ProRule" id="PRU00473"/>
    </source>
</evidence>
<dbReference type="EMBL" id="BRLH01000008">
    <property type="protein sequence ID" value="GKX56758.1"/>
    <property type="molecule type" value="Genomic_DNA"/>
</dbReference>
<protein>
    <submittedName>
        <fullName evidence="6">Membrane protein</fullName>
    </submittedName>
</protein>
<evidence type="ECO:0000259" key="5">
    <source>
        <dbReference type="PROSITE" id="PS51123"/>
    </source>
</evidence>
<name>A0AAV5N3T4_9GAMM</name>
<dbReference type="InterPro" id="IPR050330">
    <property type="entry name" value="Bact_OuterMem_StrucFunc"/>
</dbReference>
<comment type="caution">
    <text evidence="6">The sequence shown here is derived from an EMBL/GenBank/DDBJ whole genome shotgun (WGS) entry which is preliminary data.</text>
</comment>
<proteinExistence type="predicted"/>
<dbReference type="PANTHER" id="PTHR30329:SF20">
    <property type="entry name" value="EXPORTED PROTEIN"/>
    <property type="match status" value="1"/>
</dbReference>
<keyword evidence="7" id="KW-1185">Reference proteome</keyword>
<dbReference type="PRINTS" id="PR01021">
    <property type="entry name" value="OMPADOMAIN"/>
</dbReference>
<feature type="transmembrane region" description="Helical" evidence="4">
    <location>
        <begin position="31"/>
        <end position="48"/>
    </location>
</feature>